<feature type="transmembrane region" description="Helical" evidence="7">
    <location>
        <begin position="128"/>
        <end position="148"/>
    </location>
</feature>
<evidence type="ECO:0000256" key="4">
    <source>
        <dbReference type="ARBA" id="ARBA00022692"/>
    </source>
</evidence>
<keyword evidence="2" id="KW-0813">Transport</keyword>
<gene>
    <name evidence="9" type="ORF">GORHZ_085_00170</name>
</gene>
<dbReference type="GO" id="GO:0022857">
    <property type="term" value="F:transmembrane transporter activity"/>
    <property type="evidence" value="ECO:0007669"/>
    <property type="project" value="InterPro"/>
</dbReference>
<dbReference type="OrthoDB" id="4080117at2"/>
<dbReference type="InterPro" id="IPR005829">
    <property type="entry name" value="Sugar_transporter_CS"/>
</dbReference>
<dbReference type="InterPro" id="IPR020846">
    <property type="entry name" value="MFS_dom"/>
</dbReference>
<accession>K6VTB0</accession>
<dbReference type="InterPro" id="IPR036259">
    <property type="entry name" value="MFS_trans_sf"/>
</dbReference>
<evidence type="ECO:0000256" key="2">
    <source>
        <dbReference type="ARBA" id="ARBA00022448"/>
    </source>
</evidence>
<dbReference type="eggNOG" id="COG0477">
    <property type="taxonomic scope" value="Bacteria"/>
</dbReference>
<keyword evidence="4 7" id="KW-0812">Transmembrane</keyword>
<feature type="transmembrane region" description="Helical" evidence="7">
    <location>
        <begin position="29"/>
        <end position="56"/>
    </location>
</feature>
<dbReference type="PROSITE" id="PS50850">
    <property type="entry name" value="MFS"/>
    <property type="match status" value="1"/>
</dbReference>
<evidence type="ECO:0000256" key="6">
    <source>
        <dbReference type="ARBA" id="ARBA00023136"/>
    </source>
</evidence>
<feature type="transmembrane region" description="Helical" evidence="7">
    <location>
        <begin position="477"/>
        <end position="496"/>
    </location>
</feature>
<protein>
    <submittedName>
        <fullName evidence="9">Putative drug resistance protein</fullName>
    </submittedName>
</protein>
<evidence type="ECO:0000256" key="5">
    <source>
        <dbReference type="ARBA" id="ARBA00022989"/>
    </source>
</evidence>
<sequence length="515" mass="53926">MSETQVLQPSPPDDTLEERVIVDHSRRRWWALGVIALAQLMVVLDATIVTIALPFAQVDLQISDANRQWAMTAYTLIFGGLLLLGGRLADYLGRRRMLLIGLIGFAASSAVAGLAWNSVSFFGGRALQGAFAAILAPAALSLITVTFIEQKERARAFAVYAAVSGGGAAIGLIAGGALTEYVSWRMTLLVNTPIAAIAAVGAIALVTHDRPSVRRRGYDIPGAITATIGLISLVYGFTRAAEVGWSSASTVSLFVLAAALLVAFVYIEARSANPLLPLRIPGDLNRGGAFLLSLIIPIPMFAVFMFLSYYLQNTLGYTPLGAGVAFLPFPAAIIVAAGISSSLLPRVGPRIPTIAGSALGVAGLLYLAQLDSDSTWLGTVLPSQVLIAGGMGFIFVAMQSVALHRIEERDAGVASALLNTGQQIGGSVGLALLSTIVAQVFARHPGSAMTVDPATGHPVPVDATAFKAASIYSYDVAFYWGAGFFVLALLVALSMIRLRASDMGDETQNAVHVAA</sequence>
<feature type="transmembrane region" description="Helical" evidence="7">
    <location>
        <begin position="317"/>
        <end position="339"/>
    </location>
</feature>
<feature type="transmembrane region" description="Helical" evidence="7">
    <location>
        <begin position="157"/>
        <end position="178"/>
    </location>
</feature>
<dbReference type="Proteomes" id="UP000008363">
    <property type="component" value="Unassembled WGS sequence"/>
</dbReference>
<keyword evidence="3" id="KW-1003">Cell membrane</keyword>
<dbReference type="PROSITE" id="PS00216">
    <property type="entry name" value="SUGAR_TRANSPORT_1"/>
    <property type="match status" value="1"/>
</dbReference>
<name>K6VTB0_9ACTN</name>
<feature type="transmembrane region" description="Helical" evidence="7">
    <location>
        <begin position="424"/>
        <end position="442"/>
    </location>
</feature>
<dbReference type="STRING" id="1108045.GORHZ_085_00170"/>
<keyword evidence="10" id="KW-1185">Reference proteome</keyword>
<dbReference type="SUPFAM" id="SSF103473">
    <property type="entry name" value="MFS general substrate transporter"/>
    <property type="match status" value="1"/>
</dbReference>
<organism evidence="9 10">
    <name type="scientific">Gordonia rhizosphera NBRC 16068</name>
    <dbReference type="NCBI Taxonomy" id="1108045"/>
    <lineage>
        <taxon>Bacteria</taxon>
        <taxon>Bacillati</taxon>
        <taxon>Actinomycetota</taxon>
        <taxon>Actinomycetes</taxon>
        <taxon>Mycobacteriales</taxon>
        <taxon>Gordoniaceae</taxon>
        <taxon>Gordonia</taxon>
    </lineage>
</organism>
<feature type="transmembrane region" description="Helical" evidence="7">
    <location>
        <begin position="68"/>
        <end position="85"/>
    </location>
</feature>
<feature type="transmembrane region" description="Helical" evidence="7">
    <location>
        <begin position="381"/>
        <end position="403"/>
    </location>
</feature>
<feature type="transmembrane region" description="Helical" evidence="7">
    <location>
        <begin position="218"/>
        <end position="237"/>
    </location>
</feature>
<dbReference type="PANTHER" id="PTHR42718">
    <property type="entry name" value="MAJOR FACILITATOR SUPERFAMILY MULTIDRUG TRANSPORTER MFSC"/>
    <property type="match status" value="1"/>
</dbReference>
<keyword evidence="6 7" id="KW-0472">Membrane</keyword>
<dbReference type="Gene3D" id="1.20.1720.10">
    <property type="entry name" value="Multidrug resistance protein D"/>
    <property type="match status" value="1"/>
</dbReference>
<dbReference type="Pfam" id="PF07690">
    <property type="entry name" value="MFS_1"/>
    <property type="match status" value="1"/>
</dbReference>
<keyword evidence="5 7" id="KW-1133">Transmembrane helix</keyword>
<dbReference type="Gene3D" id="1.20.1250.20">
    <property type="entry name" value="MFS general substrate transporter like domains"/>
    <property type="match status" value="1"/>
</dbReference>
<dbReference type="InterPro" id="IPR011701">
    <property type="entry name" value="MFS"/>
</dbReference>
<evidence type="ECO:0000259" key="8">
    <source>
        <dbReference type="PROSITE" id="PS50850"/>
    </source>
</evidence>
<evidence type="ECO:0000313" key="10">
    <source>
        <dbReference type="Proteomes" id="UP000008363"/>
    </source>
</evidence>
<evidence type="ECO:0000256" key="3">
    <source>
        <dbReference type="ARBA" id="ARBA00022475"/>
    </source>
</evidence>
<dbReference type="PANTHER" id="PTHR42718:SF46">
    <property type="entry name" value="BLR6921 PROTEIN"/>
    <property type="match status" value="1"/>
</dbReference>
<dbReference type="AlphaFoldDB" id="K6VTB0"/>
<reference evidence="9 10" key="1">
    <citation type="submission" date="2012-08" db="EMBL/GenBank/DDBJ databases">
        <title>Whole genome shotgun sequence of Gordonia rhizosphera NBRC 16068.</title>
        <authorList>
            <person name="Takarada H."/>
            <person name="Isaki S."/>
            <person name="Hosoyama A."/>
            <person name="Tsuchikane K."/>
            <person name="Katsumata H."/>
            <person name="Baba S."/>
            <person name="Ohji S."/>
            <person name="Yamazaki S."/>
            <person name="Fujita N."/>
        </authorList>
    </citation>
    <scope>NUCLEOTIDE SEQUENCE [LARGE SCALE GENOMIC DNA]</scope>
    <source>
        <strain evidence="9 10">NBRC 16068</strain>
    </source>
</reference>
<proteinExistence type="predicted"/>
<comment type="subcellular location">
    <subcellularLocation>
        <location evidence="1">Cell membrane</location>
        <topology evidence="1">Multi-pass membrane protein</topology>
    </subcellularLocation>
</comment>
<dbReference type="GO" id="GO:0005886">
    <property type="term" value="C:plasma membrane"/>
    <property type="evidence" value="ECO:0007669"/>
    <property type="project" value="UniProtKB-SubCell"/>
</dbReference>
<dbReference type="EMBL" id="BAHC01000085">
    <property type="protein sequence ID" value="GAB90150.1"/>
    <property type="molecule type" value="Genomic_DNA"/>
</dbReference>
<feature type="transmembrane region" description="Helical" evidence="7">
    <location>
        <begin position="243"/>
        <end position="267"/>
    </location>
</feature>
<dbReference type="RefSeq" id="WP_006332761.1">
    <property type="nucleotide sequence ID" value="NZ_BAHC01000085.1"/>
</dbReference>
<feature type="transmembrane region" description="Helical" evidence="7">
    <location>
        <begin position="97"/>
        <end position="116"/>
    </location>
</feature>
<feature type="transmembrane region" description="Helical" evidence="7">
    <location>
        <begin position="288"/>
        <end position="311"/>
    </location>
</feature>
<feature type="domain" description="Major facilitator superfamily (MFS) profile" evidence="8">
    <location>
        <begin position="31"/>
        <end position="500"/>
    </location>
</feature>
<evidence type="ECO:0000256" key="7">
    <source>
        <dbReference type="SAM" id="Phobius"/>
    </source>
</evidence>
<feature type="transmembrane region" description="Helical" evidence="7">
    <location>
        <begin position="351"/>
        <end position="369"/>
    </location>
</feature>
<evidence type="ECO:0000256" key="1">
    <source>
        <dbReference type="ARBA" id="ARBA00004651"/>
    </source>
</evidence>
<feature type="transmembrane region" description="Helical" evidence="7">
    <location>
        <begin position="184"/>
        <end position="206"/>
    </location>
</feature>
<evidence type="ECO:0000313" key="9">
    <source>
        <dbReference type="EMBL" id="GAB90150.1"/>
    </source>
</evidence>
<comment type="caution">
    <text evidence="9">The sequence shown here is derived from an EMBL/GenBank/DDBJ whole genome shotgun (WGS) entry which is preliminary data.</text>
</comment>
<dbReference type="CDD" id="cd17321">
    <property type="entry name" value="MFS_MMR_MDR_like"/>
    <property type="match status" value="1"/>
</dbReference>